<dbReference type="PANTHER" id="PTHR15268">
    <property type="entry name" value="THRAP3/BCLAF1"/>
    <property type="match status" value="1"/>
</dbReference>
<name>A0A8J6KYL4_MICOH</name>
<dbReference type="Proteomes" id="UP000710432">
    <property type="component" value="Unassembled WGS sequence"/>
</dbReference>
<dbReference type="GO" id="GO:0003677">
    <property type="term" value="F:DNA binding"/>
    <property type="evidence" value="ECO:0007669"/>
    <property type="project" value="TreeGrafter"/>
</dbReference>
<dbReference type="PANTHER" id="PTHR15268:SF4">
    <property type="entry name" value="BCL-2-ASSOCIATED TRANSCRIPTION FACTOR 1"/>
    <property type="match status" value="1"/>
</dbReference>
<feature type="compositionally biased region" description="Basic and acidic residues" evidence="5">
    <location>
        <begin position="200"/>
        <end position="217"/>
    </location>
</feature>
<dbReference type="InterPro" id="IPR029199">
    <property type="entry name" value="THRAP3_BCLAF1"/>
</dbReference>
<feature type="compositionally biased region" description="Acidic residues" evidence="5">
    <location>
        <begin position="151"/>
        <end position="160"/>
    </location>
</feature>
<evidence type="ECO:0000256" key="3">
    <source>
        <dbReference type="RuleBase" id="RU369053"/>
    </source>
</evidence>
<feature type="compositionally biased region" description="Basic and acidic residues" evidence="5">
    <location>
        <begin position="138"/>
        <end position="150"/>
    </location>
</feature>
<evidence type="ECO:0000313" key="6">
    <source>
        <dbReference type="EMBL" id="KAH0515046.1"/>
    </source>
</evidence>
<reference evidence="6" key="1">
    <citation type="submission" date="2020-03" db="EMBL/GenBank/DDBJ databases">
        <title>Studies in the Genomics of Life Span.</title>
        <authorList>
            <person name="Glass D."/>
        </authorList>
    </citation>
    <scope>NUCLEOTIDE SEQUENCE</scope>
    <source>
        <strain evidence="6">LTLLF</strain>
        <tissue evidence="6">Muscle</tissue>
    </source>
</reference>
<dbReference type="GO" id="GO:0000266">
    <property type="term" value="P:mitochondrial fission"/>
    <property type="evidence" value="ECO:0007669"/>
    <property type="project" value="UniProtKB-UniRule"/>
</dbReference>
<dbReference type="AlphaFoldDB" id="A0A8J6KYL4"/>
<keyword evidence="4" id="KW-0175">Coiled coil</keyword>
<comment type="function">
    <text evidence="3">Plays a role in mitochondrial aerobic respiration. Regulates mitochondrial organization and fission.</text>
</comment>
<comment type="subcellular location">
    <subcellularLocation>
        <location evidence="3">Mitochondrion</location>
    </subcellularLocation>
</comment>
<feature type="compositionally biased region" description="Polar residues" evidence="5">
    <location>
        <begin position="766"/>
        <end position="776"/>
    </location>
</feature>
<evidence type="ECO:0000313" key="7">
    <source>
        <dbReference type="Proteomes" id="UP000710432"/>
    </source>
</evidence>
<proteinExistence type="inferred from homology"/>
<organism evidence="6 7">
    <name type="scientific">Microtus ochrogaster</name>
    <name type="common">Prairie vole</name>
    <dbReference type="NCBI Taxonomy" id="79684"/>
    <lineage>
        <taxon>Eukaryota</taxon>
        <taxon>Metazoa</taxon>
        <taxon>Chordata</taxon>
        <taxon>Craniata</taxon>
        <taxon>Vertebrata</taxon>
        <taxon>Euteleostomi</taxon>
        <taxon>Mammalia</taxon>
        <taxon>Eutheria</taxon>
        <taxon>Euarchontoglires</taxon>
        <taxon>Glires</taxon>
        <taxon>Rodentia</taxon>
        <taxon>Myomorpha</taxon>
        <taxon>Muroidea</taxon>
        <taxon>Cricetidae</taxon>
        <taxon>Arvicolinae</taxon>
        <taxon>Microtus</taxon>
    </lineage>
</organism>
<dbReference type="EMBL" id="JAATJU010021000">
    <property type="protein sequence ID" value="KAH0515046.1"/>
    <property type="molecule type" value="Genomic_DNA"/>
</dbReference>
<feature type="compositionally biased region" description="Basic and acidic residues" evidence="5">
    <location>
        <begin position="614"/>
        <end position="627"/>
    </location>
</feature>
<dbReference type="GO" id="GO:0045944">
    <property type="term" value="P:positive regulation of transcription by RNA polymerase II"/>
    <property type="evidence" value="ECO:0007669"/>
    <property type="project" value="TreeGrafter"/>
</dbReference>
<feature type="compositionally biased region" description="Basic and acidic residues" evidence="5">
    <location>
        <begin position="107"/>
        <end position="127"/>
    </location>
</feature>
<sequence length="969" mass="109470">MLSTVHSAKNTPSQHSHSMQHSPERSGSGSVGNGSSRYSPSQNSPIHHIPSRRSPAKTITPQSAPREESRGRSSFYPDGGDQETAKTGKFLKRFTDEESRVFLLDRGNPREKEAPKEKGPEKGRAEGDWEDQEVLDYFSDKESGKQKFNDSEGDDTEETEDYRQFRKSVLADQGKSFGTSSHRNTEEEGPKYKSKVSLKGNRESDGFREEKNYKLKETGYIVERPSTAKDKHKEEDKGSERITVKKETQSPEQVKSEKLKDLFDYSPPLHKNLDTREKSIFREESPLRIKMIASDSHRPEVKLKMAPVPLDDSNRPASLTKDRLLASTLVHSVKKEQEFRSIFDHIKLPQASKSTSESFIQHIVSLVHHVKEQYFKSPAVTLNERFTSYQKATEEHSTRQKSPEIHRRIDISPSALRKHTRLAGEERVFKEENQKGDKKLRCDSADLRHDIDRRRKERSKERGDSKGSRESSGSRKQEKTPKDYKEYKSYKDDSKHKGREQDHSRSSSSSASPSSPSSREEKESKKEREEDFKTHHEMKDYSGFAGVSRPRGTFHDDRDDGVDYWAKRGRGRGTFQRGRGRFNFKKSGSSPKWTHDKYQGDGIVEDEEETMENNEEKKDRRKEEKPAGRLCSRASGPRTGVAALLEGPGRPGGVQRSGKARGAGSAVTRGFRHGLRKKEEEGKIALFHSSKQIWDPLSPALRQNKPVKSDLPAREAAIKKIAALEDELTFLRAQIAAIVAMQERRESGETDYFALGFCDLSDEPSMEQTLSPSLTAGLSEEPDHSPSSVFSSPPPPPPLPQFSLPPCFPPVQPGSASRDDPTPAVGKQHSGVHKMRGSHCSESRGVSDVPNMLDVLKDMNKVKLRPIERSPGGRPIQKKRQSLQWDPVLLISNALKKKFAFQDDSFDSENRSWECSPFSSPETSREWQARLSSFCASDLCDADTGITGMRHDETFAVLRRGLNQKPRLT</sequence>
<feature type="compositionally biased region" description="Polar residues" evidence="5">
    <location>
        <begin position="1"/>
        <end position="12"/>
    </location>
</feature>
<dbReference type="Pfam" id="PF15440">
    <property type="entry name" value="THRAP3_BCLAF1"/>
    <property type="match status" value="1"/>
</dbReference>
<feature type="compositionally biased region" description="Low complexity" evidence="5">
    <location>
        <begin position="506"/>
        <end position="517"/>
    </location>
</feature>
<feature type="compositionally biased region" description="Basic and acidic residues" evidence="5">
    <location>
        <begin position="518"/>
        <end position="540"/>
    </location>
</feature>
<evidence type="ECO:0000256" key="2">
    <source>
        <dbReference type="ARBA" id="ARBA00006481"/>
    </source>
</evidence>
<dbReference type="GO" id="GO:0009060">
    <property type="term" value="P:aerobic respiration"/>
    <property type="evidence" value="ECO:0007669"/>
    <property type="project" value="UniProtKB-UniRule"/>
</dbReference>
<accession>A0A8J6KYL4</accession>
<gene>
    <name evidence="6" type="ORF">LTLLF_130705</name>
</gene>
<dbReference type="GO" id="GO:0016592">
    <property type="term" value="C:mediator complex"/>
    <property type="evidence" value="ECO:0007669"/>
    <property type="project" value="TreeGrafter"/>
</dbReference>
<feature type="region of interest" description="Disordered" evidence="5">
    <location>
        <begin position="1"/>
        <end position="261"/>
    </location>
</feature>
<feature type="compositionally biased region" description="Basic and acidic residues" evidence="5">
    <location>
        <begin position="422"/>
        <end position="505"/>
    </location>
</feature>
<evidence type="ECO:0000256" key="5">
    <source>
        <dbReference type="SAM" id="MobiDB-lite"/>
    </source>
</evidence>
<evidence type="ECO:0000256" key="4">
    <source>
        <dbReference type="SAM" id="Coils"/>
    </source>
</evidence>
<keyword evidence="3" id="KW-0496">Mitochondrion</keyword>
<dbReference type="GO" id="GO:0005739">
    <property type="term" value="C:mitochondrion"/>
    <property type="evidence" value="ECO:0007669"/>
    <property type="project" value="UniProtKB-SubCell"/>
</dbReference>
<dbReference type="GO" id="GO:0003712">
    <property type="term" value="F:transcription coregulator activity"/>
    <property type="evidence" value="ECO:0007669"/>
    <property type="project" value="TreeGrafter"/>
</dbReference>
<protein>
    <recommendedName>
        <fullName evidence="3">Mitochondrial fission regulator</fullName>
    </recommendedName>
</protein>
<evidence type="ECO:0000256" key="1">
    <source>
        <dbReference type="ARBA" id="ARBA00005807"/>
    </source>
</evidence>
<comment type="caution">
    <text evidence="6">The sequence shown here is derived from an EMBL/GenBank/DDBJ whole genome shotgun (WGS) entry which is preliminary data.</text>
</comment>
<dbReference type="Pfam" id="PF05308">
    <property type="entry name" value="Mito_fiss_reg"/>
    <property type="match status" value="1"/>
</dbReference>
<feature type="coiled-coil region" evidence="4">
    <location>
        <begin position="714"/>
        <end position="741"/>
    </location>
</feature>
<feature type="compositionally biased region" description="Acidic residues" evidence="5">
    <location>
        <begin position="603"/>
        <end position="613"/>
    </location>
</feature>
<dbReference type="InterPro" id="IPR007972">
    <property type="entry name" value="Mtfr1"/>
</dbReference>
<feature type="compositionally biased region" description="Basic and acidic residues" evidence="5">
    <location>
        <begin position="392"/>
        <end position="410"/>
    </location>
</feature>
<feature type="compositionally biased region" description="Basic and acidic residues" evidence="5">
    <location>
        <begin position="226"/>
        <end position="261"/>
    </location>
</feature>
<comment type="similarity">
    <text evidence="1 3">Belongs to the MTFR1 family.</text>
</comment>
<feature type="region of interest" description="Disordered" evidence="5">
    <location>
        <begin position="764"/>
        <end position="846"/>
    </location>
</feature>
<comment type="similarity">
    <text evidence="2">Belongs to the BCLAF1/THRAP3 family.</text>
</comment>
<feature type="region of interest" description="Disordered" evidence="5">
    <location>
        <begin position="390"/>
        <end position="675"/>
    </location>
</feature>